<dbReference type="Pfam" id="PF09581">
    <property type="entry name" value="Spore_III_AF"/>
    <property type="match status" value="1"/>
</dbReference>
<keyword evidence="3" id="KW-1185">Reference proteome</keyword>
<proteinExistence type="predicted"/>
<dbReference type="AlphaFoldDB" id="A0A4V2NU78"/>
<dbReference type="RefSeq" id="WP_057765652.1">
    <property type="nucleotide sequence ID" value="NZ_JARMQE010000015.1"/>
</dbReference>
<keyword evidence="1" id="KW-0812">Transmembrane</keyword>
<evidence type="ECO:0000256" key="1">
    <source>
        <dbReference type="SAM" id="Phobius"/>
    </source>
</evidence>
<feature type="transmembrane region" description="Helical" evidence="1">
    <location>
        <begin position="33"/>
        <end position="54"/>
    </location>
</feature>
<organism evidence="2 3">
    <name type="scientific">Cytobacillus praedii</name>
    <dbReference type="NCBI Taxonomy" id="1742358"/>
    <lineage>
        <taxon>Bacteria</taxon>
        <taxon>Bacillati</taxon>
        <taxon>Bacillota</taxon>
        <taxon>Bacilli</taxon>
        <taxon>Bacillales</taxon>
        <taxon>Bacillaceae</taxon>
        <taxon>Cytobacillus</taxon>
    </lineage>
</organism>
<sequence>MDFIKEWITNIILFVLLATVIDMLLPNSNLQKYIKMVTGLLLIAIILTPILKLVSNDFEEVLASIPALEASGGKNLENSIEMQKKEIQAFQHAYILEEMDVQLKKDVEEELMEQYGLEIVNVDFLVDEYDQRAFPEKLHENLQKVVVYLKHMDEVTDAVEVVKKVEINTEETLPSNQANDETEKVASLIAQKLGVDENIIEISVEGGKMNKNG</sequence>
<dbReference type="NCBIfam" id="TIGR02896">
    <property type="entry name" value="spore_III_AF"/>
    <property type="match status" value="1"/>
</dbReference>
<accession>A0A4V2NU78</accession>
<dbReference type="Proteomes" id="UP000293846">
    <property type="component" value="Unassembled WGS sequence"/>
</dbReference>
<comment type="caution">
    <text evidence="2">The sequence shown here is derived from an EMBL/GenBank/DDBJ whole genome shotgun (WGS) entry which is preliminary data.</text>
</comment>
<name>A0A4V2NU78_9BACI</name>
<feature type="transmembrane region" description="Helical" evidence="1">
    <location>
        <begin position="7"/>
        <end position="27"/>
    </location>
</feature>
<reference evidence="2 3" key="1">
    <citation type="submission" date="2019-03" db="EMBL/GenBank/DDBJ databases">
        <authorList>
            <person name="Jensen L."/>
            <person name="Storgaard J."/>
            <person name="Sulaj E."/>
            <person name="Schramm A."/>
            <person name="Marshall I.P.G."/>
        </authorList>
    </citation>
    <scope>NUCLEOTIDE SEQUENCE [LARGE SCALE GENOMIC DNA]</scope>
    <source>
        <strain evidence="2 3">2017H2G3</strain>
    </source>
</reference>
<dbReference type="OrthoDB" id="2375554at2"/>
<dbReference type="STRING" id="1742358.GCA_001439605_02506"/>
<dbReference type="EMBL" id="SJTH01000019">
    <property type="protein sequence ID" value="TCJ03291.1"/>
    <property type="molecule type" value="Genomic_DNA"/>
</dbReference>
<evidence type="ECO:0000313" key="2">
    <source>
        <dbReference type="EMBL" id="TCJ03291.1"/>
    </source>
</evidence>
<protein>
    <submittedName>
        <fullName evidence="2">Stage III sporulation protein AF</fullName>
    </submittedName>
</protein>
<dbReference type="InterPro" id="IPR014245">
    <property type="entry name" value="Spore_III_AF"/>
</dbReference>
<evidence type="ECO:0000313" key="3">
    <source>
        <dbReference type="Proteomes" id="UP000293846"/>
    </source>
</evidence>
<keyword evidence="1" id="KW-1133">Transmembrane helix</keyword>
<keyword evidence="1" id="KW-0472">Membrane</keyword>
<gene>
    <name evidence="2" type="primary">spoIIIAF</name>
    <name evidence="2" type="ORF">E0Y62_15185</name>
</gene>